<accession>A0A652LDD1</accession>
<dbReference type="RefSeq" id="WP_147982472.1">
    <property type="nucleotide sequence ID" value="NZ_RDBM01000009.1"/>
</dbReference>
<sequence length="117" mass="12465">MSTAIPVPDDWRPFFSLDATWPGSGSDPVLFRTLGMLLLAPYVAFGSPGTGVEDRAVAVLRRVARGGDGRVCAHGWHPYEAEPANLSGPEILARRQCPCAVPGFARAALDYLGATVR</sequence>
<protein>
    <submittedName>
        <fullName evidence="1">Uncharacterized protein</fullName>
    </submittedName>
</protein>
<gene>
    <name evidence="1" type="ORF">EAO74_02315</name>
</gene>
<reference evidence="1" key="1">
    <citation type="submission" date="2018-10" db="EMBL/GenBank/DDBJ databases">
        <authorList>
            <person name="Hariharan J."/>
            <person name="Choudoir M.J."/>
            <person name="Diebold P."/>
            <person name="Panke-Buisse K."/>
            <person name="Campbell A.N."/>
            <person name="Buckley D.H."/>
        </authorList>
    </citation>
    <scope>NUCLEOTIDE SEQUENCE</scope>
    <source>
        <strain evidence="1">Gb1</strain>
    </source>
</reference>
<comment type="caution">
    <text evidence="1">The sequence shown here is derived from an EMBL/GenBank/DDBJ whole genome shotgun (WGS) entry which is preliminary data.</text>
</comment>
<name>A0A652LDD1_9ACTN</name>
<proteinExistence type="predicted"/>
<evidence type="ECO:0000313" key="1">
    <source>
        <dbReference type="EMBL" id="TXS33940.1"/>
    </source>
</evidence>
<organism evidence="1">
    <name type="scientific">Streptomyces sp. gb1(2016)</name>
    <dbReference type="NCBI Taxonomy" id="1828321"/>
    <lineage>
        <taxon>Bacteria</taxon>
        <taxon>Bacillati</taxon>
        <taxon>Actinomycetota</taxon>
        <taxon>Actinomycetes</taxon>
        <taxon>Kitasatosporales</taxon>
        <taxon>Streptomycetaceae</taxon>
        <taxon>Streptomyces</taxon>
    </lineage>
</organism>
<dbReference type="AlphaFoldDB" id="A0A652LDD1"/>
<dbReference type="EMBL" id="RDBM01000009">
    <property type="protein sequence ID" value="TXS33940.1"/>
    <property type="molecule type" value="Genomic_DNA"/>
</dbReference>